<gene>
    <name evidence="7" type="ORF">KFE25_013631</name>
</gene>
<accession>A0A8J6CI87</accession>
<dbReference type="AlphaFoldDB" id="A0A8J6CI87"/>
<evidence type="ECO:0000313" key="8">
    <source>
        <dbReference type="Proteomes" id="UP000751190"/>
    </source>
</evidence>
<keyword evidence="3" id="KW-0206">Cytoskeleton</keyword>
<evidence type="ECO:0000313" key="7">
    <source>
        <dbReference type="EMBL" id="KAG8468548.1"/>
    </source>
</evidence>
<comment type="subcellular location">
    <subcellularLocation>
        <location evidence="1">Cytoplasm</location>
        <location evidence="1">Cytoskeleton</location>
        <location evidence="1">Microtubule organizing center</location>
        <location evidence="1">Centrosome</location>
    </subcellularLocation>
</comment>
<feature type="region of interest" description="Disordered" evidence="6">
    <location>
        <begin position="116"/>
        <end position="166"/>
    </location>
</feature>
<evidence type="ECO:0000256" key="1">
    <source>
        <dbReference type="ARBA" id="ARBA00004300"/>
    </source>
</evidence>
<keyword evidence="2" id="KW-0963">Cytoplasm</keyword>
<dbReference type="OrthoDB" id="283553at2759"/>
<evidence type="ECO:0000256" key="2">
    <source>
        <dbReference type="ARBA" id="ARBA00022490"/>
    </source>
</evidence>
<evidence type="ECO:0000256" key="5">
    <source>
        <dbReference type="ARBA" id="ARBA00035693"/>
    </source>
</evidence>
<dbReference type="GO" id="GO:0005881">
    <property type="term" value="C:cytoplasmic microtubule"/>
    <property type="evidence" value="ECO:0007669"/>
    <property type="project" value="TreeGrafter"/>
</dbReference>
<reference evidence="7" key="1">
    <citation type="submission" date="2021-05" db="EMBL/GenBank/DDBJ databases">
        <title>The genome of the haptophyte Pavlova lutheri (Diacronema luteri, Pavlovales) - a model for lipid biosynthesis in eukaryotic algae.</title>
        <authorList>
            <person name="Hulatt C.J."/>
            <person name="Posewitz M.C."/>
        </authorList>
    </citation>
    <scope>NUCLEOTIDE SEQUENCE</scope>
    <source>
        <strain evidence="7">NIVA-4/92</strain>
    </source>
</reference>
<proteinExistence type="inferred from homology"/>
<dbReference type="InterPro" id="IPR029358">
    <property type="entry name" value="CFAP96"/>
</dbReference>
<evidence type="ECO:0000256" key="6">
    <source>
        <dbReference type="SAM" id="MobiDB-lite"/>
    </source>
</evidence>
<feature type="compositionally biased region" description="Basic and acidic residues" evidence="6">
    <location>
        <begin position="271"/>
        <end position="289"/>
    </location>
</feature>
<dbReference type="Proteomes" id="UP000751190">
    <property type="component" value="Unassembled WGS sequence"/>
</dbReference>
<evidence type="ECO:0000256" key="3">
    <source>
        <dbReference type="ARBA" id="ARBA00023212"/>
    </source>
</evidence>
<dbReference type="OMA" id="YMMEEAK"/>
<dbReference type="GO" id="GO:0005813">
    <property type="term" value="C:centrosome"/>
    <property type="evidence" value="ECO:0007669"/>
    <property type="project" value="UniProtKB-SubCell"/>
</dbReference>
<dbReference type="PANTHER" id="PTHR31144">
    <property type="entry name" value="UPF0602 PROTEIN C4ORF47"/>
    <property type="match status" value="1"/>
</dbReference>
<organism evidence="7 8">
    <name type="scientific">Diacronema lutheri</name>
    <name type="common">Unicellular marine alga</name>
    <name type="synonym">Monochrysis lutheri</name>
    <dbReference type="NCBI Taxonomy" id="2081491"/>
    <lineage>
        <taxon>Eukaryota</taxon>
        <taxon>Haptista</taxon>
        <taxon>Haptophyta</taxon>
        <taxon>Pavlovophyceae</taxon>
        <taxon>Pavlovales</taxon>
        <taxon>Pavlovaceae</taxon>
        <taxon>Diacronema</taxon>
    </lineage>
</organism>
<dbReference type="EMBL" id="JAGTXO010000004">
    <property type="protein sequence ID" value="KAG8468548.1"/>
    <property type="molecule type" value="Genomic_DNA"/>
</dbReference>
<dbReference type="PANTHER" id="PTHR31144:SF1">
    <property type="entry name" value="UPF0602 PROTEIN C4ORF47"/>
    <property type="match status" value="1"/>
</dbReference>
<protein>
    <recommendedName>
        <fullName evidence="5">Cilia-and flagella-associated protein 96</fullName>
    </recommendedName>
</protein>
<feature type="region of interest" description="Disordered" evidence="6">
    <location>
        <begin position="271"/>
        <end position="290"/>
    </location>
</feature>
<sequence length="319" mass="35908">MVMQVPDIKNTMQTHGTFSTPSVLGAGDPFDKKGGSADLRLRGKPNFIGGPVPNNPHKGFQRLYEGEKWQSEFERSRKFSVEQKKKNLTDHGFKYSSPNKKSSGLGNYYGAIGPKHRHEGEHEGAGKGEKPPLVVPEPRQMMTMPPKKGRFNTPGISFGAPQPRGMPHVLGKEFEYKSDPYNLARKLEMETRAKSKKLRQPQPFRAMAHSLDYFDATKSGVSSKVYEPVAMPEKKAPPPPAPRVADKPFYPAKPPKEGIYGTINKFPEHMEDPETVRWKAEQEKKKRESNMTPWKYEAWGKTAPTRSILFHHPGISTLS</sequence>
<feature type="compositionally biased region" description="Basic and acidic residues" evidence="6">
    <location>
        <begin position="118"/>
        <end position="130"/>
    </location>
</feature>
<evidence type="ECO:0000256" key="4">
    <source>
        <dbReference type="ARBA" id="ARBA00035656"/>
    </source>
</evidence>
<keyword evidence="8" id="KW-1185">Reference proteome</keyword>
<comment type="caution">
    <text evidence="7">The sequence shown here is derived from an EMBL/GenBank/DDBJ whole genome shotgun (WGS) entry which is preliminary data.</text>
</comment>
<dbReference type="Pfam" id="PF15239">
    <property type="entry name" value="CFAP96-like"/>
    <property type="match status" value="1"/>
</dbReference>
<comment type="similarity">
    <text evidence="4">Belongs to the CFAP96 family.</text>
</comment>
<feature type="region of interest" description="Disordered" evidence="6">
    <location>
        <begin position="231"/>
        <end position="252"/>
    </location>
</feature>
<name>A0A8J6CI87_DIALT</name>